<protein>
    <submittedName>
        <fullName evidence="2">Uncharacterized protein</fullName>
    </submittedName>
</protein>
<dbReference type="Proteomes" id="UP000763484">
    <property type="component" value="Unassembled WGS sequence"/>
</dbReference>
<accession>A0A8T3UU68</accession>
<proteinExistence type="predicted"/>
<sequence length="289" mass="30514">MVSKFGLLAVGIVVVIIIVAVVLFLPHILNQAGQKTALSSANNLTSLFAAAQSLYNSSGPFNISYVFHMNLPYLSVGNVPSSSSNSGDNGTFQIARYGNSIRAYSTFSAPYGNNLLHVSILMNEEAVSIYNGSYLILCDKITYTNESPVNSSIESGILSANSAPMKCTSTALVIPSFDIANTYVATPFEMSYASNFTSLEQSKGSVHSLGYRTYLGQSCLMEELIPPPNVTGSTNVSFNDCVSSSNGLPLYFNAKVNGSTFVEDTISAINAAPSNANVITSLPSGAVLS</sequence>
<organism evidence="2 3">
    <name type="scientific">Candidatus Acidifodinimicrobium mancum</name>
    <dbReference type="NCBI Taxonomy" id="2898728"/>
    <lineage>
        <taxon>Archaea</taxon>
        <taxon>Candidatus Parvarchaeota</taxon>
        <taxon>Candidatus Acidifodinimicrobiaceae</taxon>
        <taxon>Candidatus Acidifodinimicrobium</taxon>
    </lineage>
</organism>
<gene>
    <name evidence="2" type="ORF">IHE50_00685</name>
</gene>
<evidence type="ECO:0000256" key="1">
    <source>
        <dbReference type="SAM" id="Phobius"/>
    </source>
</evidence>
<dbReference type="AlphaFoldDB" id="A0A8T3UU68"/>
<keyword evidence="1" id="KW-0472">Membrane</keyword>
<name>A0A8T3UU68_9ARCH</name>
<evidence type="ECO:0000313" key="3">
    <source>
        <dbReference type="Proteomes" id="UP000763484"/>
    </source>
</evidence>
<evidence type="ECO:0000313" key="2">
    <source>
        <dbReference type="EMBL" id="MBE5727919.1"/>
    </source>
</evidence>
<dbReference type="EMBL" id="JADFAQ010000014">
    <property type="protein sequence ID" value="MBE5727919.1"/>
    <property type="molecule type" value="Genomic_DNA"/>
</dbReference>
<feature type="transmembrane region" description="Helical" evidence="1">
    <location>
        <begin position="7"/>
        <end position="29"/>
    </location>
</feature>
<keyword evidence="1" id="KW-1133">Transmembrane helix</keyword>
<reference evidence="2 3" key="1">
    <citation type="submission" date="2020-09" db="EMBL/GenBank/DDBJ databases">
        <title>Genomic characterization of a novel Parvarchaeota family in acid mine drainage sediments.</title>
        <authorList>
            <person name="Luo Z.-H."/>
        </authorList>
    </citation>
    <scope>NUCLEOTIDE SEQUENCE [LARGE SCALE GENOMIC DNA]</scope>
    <source>
        <strain evidence="2">TL1-5_bins.178</strain>
    </source>
</reference>
<keyword evidence="1" id="KW-0812">Transmembrane</keyword>
<comment type="caution">
    <text evidence="2">The sequence shown here is derived from an EMBL/GenBank/DDBJ whole genome shotgun (WGS) entry which is preliminary data.</text>
</comment>